<dbReference type="PANTHER" id="PTHR46121">
    <property type="entry name" value="STEROIDOGENIC ACUTE REGULATORY PROTEIN-LIKE"/>
    <property type="match status" value="1"/>
</dbReference>
<keyword evidence="3" id="KW-1185">Reference proteome</keyword>
<dbReference type="PANTHER" id="PTHR46121:SF4">
    <property type="entry name" value="STEROIDOGENIC ACUTE REGULATORY PROTEIN-LIKE"/>
    <property type="match status" value="1"/>
</dbReference>
<organism evidence="2 3">
    <name type="scientific">Larinioides sclopetarius</name>
    <dbReference type="NCBI Taxonomy" id="280406"/>
    <lineage>
        <taxon>Eukaryota</taxon>
        <taxon>Metazoa</taxon>
        <taxon>Ecdysozoa</taxon>
        <taxon>Arthropoda</taxon>
        <taxon>Chelicerata</taxon>
        <taxon>Arachnida</taxon>
        <taxon>Araneae</taxon>
        <taxon>Araneomorphae</taxon>
        <taxon>Entelegynae</taxon>
        <taxon>Araneoidea</taxon>
        <taxon>Araneidae</taxon>
        <taxon>Larinioides</taxon>
    </lineage>
</organism>
<gene>
    <name evidence="2" type="ORF">LARSCL_LOCUS6595</name>
</gene>
<dbReference type="GO" id="GO:0005789">
    <property type="term" value="C:endoplasmic reticulum membrane"/>
    <property type="evidence" value="ECO:0007669"/>
    <property type="project" value="TreeGrafter"/>
</dbReference>
<dbReference type="InterPro" id="IPR002913">
    <property type="entry name" value="START_lipid-bd_dom"/>
</dbReference>
<dbReference type="Gene3D" id="3.30.530.20">
    <property type="match status" value="1"/>
</dbReference>
<dbReference type="SUPFAM" id="SSF55961">
    <property type="entry name" value="Bet v1-like"/>
    <property type="match status" value="1"/>
</dbReference>
<dbReference type="PRINTS" id="PR00978">
    <property type="entry name" value="STARPROTEIN"/>
</dbReference>
<dbReference type="InterPro" id="IPR051869">
    <property type="entry name" value="STARD3"/>
</dbReference>
<dbReference type="AlphaFoldDB" id="A0AAV1ZM34"/>
<sequence>MLLHMFYDCVSFLISDNTLHRWLMEQAVHQKPLKRSNFHEVAERSMNESLRILENKDWSLEMKSGDDIITSTKLPTIGKIFKYEGVVDIPPEKINNKLFYDVEETPEWSKSIAKANVVETIDKNINVVYFVSANHCFVSSRDFVHLRAWKKKDDAIIHTSFSITHPKVPPNSTYIRAEHRLNTFILRPYKGDPSRTHLVWLMQVCLKGWMSQSITDQVVTYGMTDQMKDIRSL</sequence>
<comment type="caution">
    <text evidence="2">The sequence shown here is derived from an EMBL/GenBank/DDBJ whole genome shotgun (WGS) entry which is preliminary data.</text>
</comment>
<dbReference type="GO" id="GO:0099044">
    <property type="term" value="P:vesicle tethering to endoplasmic reticulum"/>
    <property type="evidence" value="ECO:0007669"/>
    <property type="project" value="TreeGrafter"/>
</dbReference>
<feature type="domain" description="START" evidence="1">
    <location>
        <begin position="54"/>
        <end position="233"/>
    </location>
</feature>
<dbReference type="GO" id="GO:0005765">
    <property type="term" value="C:lysosomal membrane"/>
    <property type="evidence" value="ECO:0007669"/>
    <property type="project" value="TreeGrafter"/>
</dbReference>
<evidence type="ECO:0000259" key="1">
    <source>
        <dbReference type="PROSITE" id="PS50848"/>
    </source>
</evidence>
<dbReference type="Pfam" id="PF01852">
    <property type="entry name" value="START"/>
    <property type="match status" value="1"/>
</dbReference>
<dbReference type="InterPro" id="IPR023393">
    <property type="entry name" value="START-like_dom_sf"/>
</dbReference>
<evidence type="ECO:0000313" key="2">
    <source>
        <dbReference type="EMBL" id="CAL1272816.1"/>
    </source>
</evidence>
<dbReference type="GO" id="GO:0031902">
    <property type="term" value="C:late endosome membrane"/>
    <property type="evidence" value="ECO:0007669"/>
    <property type="project" value="TreeGrafter"/>
</dbReference>
<dbReference type="SMART" id="SM00234">
    <property type="entry name" value="START"/>
    <property type="match status" value="1"/>
</dbReference>
<reference evidence="2 3" key="1">
    <citation type="submission" date="2024-04" db="EMBL/GenBank/DDBJ databases">
        <authorList>
            <person name="Rising A."/>
            <person name="Reimegard J."/>
            <person name="Sonavane S."/>
            <person name="Akerstrom W."/>
            <person name="Nylinder S."/>
            <person name="Hedman E."/>
            <person name="Kallberg Y."/>
        </authorList>
    </citation>
    <scope>NUCLEOTIDE SEQUENCE [LARGE SCALE GENOMIC DNA]</scope>
</reference>
<protein>
    <recommendedName>
        <fullName evidence="1">START domain-containing protein</fullName>
    </recommendedName>
</protein>
<dbReference type="Proteomes" id="UP001497382">
    <property type="component" value="Unassembled WGS sequence"/>
</dbReference>
<accession>A0AAV1ZM34</accession>
<dbReference type="GO" id="GO:0008289">
    <property type="term" value="F:lipid binding"/>
    <property type="evidence" value="ECO:0007669"/>
    <property type="project" value="InterPro"/>
</dbReference>
<name>A0AAV1ZM34_9ARAC</name>
<dbReference type="PROSITE" id="PS50848">
    <property type="entry name" value="START"/>
    <property type="match status" value="1"/>
</dbReference>
<dbReference type="InterPro" id="IPR000799">
    <property type="entry name" value="StAR-like"/>
</dbReference>
<proteinExistence type="predicted"/>
<evidence type="ECO:0000313" key="3">
    <source>
        <dbReference type="Proteomes" id="UP001497382"/>
    </source>
</evidence>
<dbReference type="GO" id="GO:0140284">
    <property type="term" value="C:endoplasmic reticulum-endosome membrane contact site"/>
    <property type="evidence" value="ECO:0007669"/>
    <property type="project" value="TreeGrafter"/>
</dbReference>
<dbReference type="EMBL" id="CAXIEN010000063">
    <property type="protein sequence ID" value="CAL1272816.1"/>
    <property type="molecule type" value="Genomic_DNA"/>
</dbReference>